<evidence type="ECO:0000256" key="1">
    <source>
        <dbReference type="SAM" id="Phobius"/>
    </source>
</evidence>
<dbReference type="AlphaFoldDB" id="A0A239K3I2"/>
<proteinExistence type="predicted"/>
<evidence type="ECO:0000313" key="2">
    <source>
        <dbReference type="EMBL" id="SNT12259.1"/>
    </source>
</evidence>
<feature type="transmembrane region" description="Helical" evidence="1">
    <location>
        <begin position="33"/>
        <end position="50"/>
    </location>
</feature>
<evidence type="ECO:0008006" key="4">
    <source>
        <dbReference type="Google" id="ProtNLM"/>
    </source>
</evidence>
<keyword evidence="3" id="KW-1185">Reference proteome</keyword>
<keyword evidence="1" id="KW-0812">Transmembrane</keyword>
<organism evidence="2 3">
    <name type="scientific">Ekhidna lutea</name>
    <dbReference type="NCBI Taxonomy" id="447679"/>
    <lineage>
        <taxon>Bacteria</taxon>
        <taxon>Pseudomonadati</taxon>
        <taxon>Bacteroidota</taxon>
        <taxon>Cytophagia</taxon>
        <taxon>Cytophagales</taxon>
        <taxon>Reichenbachiellaceae</taxon>
        <taxon>Ekhidna</taxon>
    </lineage>
</organism>
<dbReference type="Proteomes" id="UP000198393">
    <property type="component" value="Unassembled WGS sequence"/>
</dbReference>
<dbReference type="InterPro" id="IPR021218">
    <property type="entry name" value="DUF2784"/>
</dbReference>
<gene>
    <name evidence="2" type="ORF">SAMN05421640_2377</name>
</gene>
<dbReference type="Pfam" id="PF10861">
    <property type="entry name" value="DUF2784"/>
    <property type="match status" value="1"/>
</dbReference>
<keyword evidence="1" id="KW-1133">Transmembrane helix</keyword>
<accession>A0A239K3I2</accession>
<evidence type="ECO:0000313" key="3">
    <source>
        <dbReference type="Proteomes" id="UP000198393"/>
    </source>
</evidence>
<feature type="transmembrane region" description="Helical" evidence="1">
    <location>
        <begin position="99"/>
        <end position="117"/>
    </location>
</feature>
<keyword evidence="1" id="KW-0472">Membrane</keyword>
<protein>
    <recommendedName>
        <fullName evidence="4">DUF2784 domain-containing protein</fullName>
    </recommendedName>
</protein>
<reference evidence="2 3" key="1">
    <citation type="submission" date="2017-06" db="EMBL/GenBank/DDBJ databases">
        <authorList>
            <person name="Kim H.J."/>
            <person name="Triplett B.A."/>
        </authorList>
    </citation>
    <scope>NUCLEOTIDE SEQUENCE [LARGE SCALE GENOMIC DNA]</scope>
    <source>
        <strain evidence="2 3">DSM 19307</strain>
    </source>
</reference>
<name>A0A239K3I2_EKHLU</name>
<feature type="transmembrane region" description="Helical" evidence="1">
    <location>
        <begin position="6"/>
        <end position="26"/>
    </location>
</feature>
<dbReference type="EMBL" id="FZPD01000004">
    <property type="protein sequence ID" value="SNT12259.1"/>
    <property type="molecule type" value="Genomic_DNA"/>
</dbReference>
<sequence>MNVFLDYFLTFFHSVFVLFVLIGWIFKSTRKAHIIAIGLILIAWLGIGWYKGVIGYCPLTDWHWDIKRELGERNISSSFIEYMQEKITGIDLNRKLVDIGTVVGLVLSVLCAGYVSLRSRFSKRN</sequence>
<dbReference type="RefSeq" id="WP_245811260.1">
    <property type="nucleotide sequence ID" value="NZ_FZPD01000004.1"/>
</dbReference>